<dbReference type="InterPro" id="IPR022294">
    <property type="entry name" value="ABC-transptr_permeasesu"/>
</dbReference>
<dbReference type="Proteomes" id="UP000515909">
    <property type="component" value="Chromosome"/>
</dbReference>
<feature type="transmembrane region" description="Helical" evidence="1">
    <location>
        <begin position="100"/>
        <end position="122"/>
    </location>
</feature>
<keyword evidence="1" id="KW-1133">Transmembrane helix</keyword>
<evidence type="ECO:0000313" key="2">
    <source>
        <dbReference type="EMBL" id="QNK39782.1"/>
    </source>
</evidence>
<feature type="transmembrane region" description="Helical" evidence="1">
    <location>
        <begin position="50"/>
        <end position="69"/>
    </location>
</feature>
<dbReference type="NCBIfam" id="TIGR03733">
    <property type="entry name" value="lanti_perm_MutG"/>
    <property type="match status" value="1"/>
</dbReference>
<feature type="transmembrane region" description="Helical" evidence="1">
    <location>
        <begin position="128"/>
        <end position="147"/>
    </location>
</feature>
<sequence length="246" mass="26947">MPAFIRFVRSDFEKFRHTSMPWIHLLIPLAAAVLFLSYDSVSPWNAETKISGYFEVIGSAFPLMIGLICGKSAEQERQAGNFQVMLCGVESRPAAYASKLLVLLLPGIFAVAISIGAFAAGFRTVPGILYFKAAGFLIAGSVFPYLLHLFVSFRFGRGASIGLGIVESLISALALTGLGDGKWYYIPCTWSARLCDCLVSVWIDPSKAIGYTELEKCMTVAIPATIAAFVISLFWFQRWEGSRSNE</sequence>
<protein>
    <submittedName>
        <fullName evidence="2">Lantibiotic immunity ABC transporter MutG family permease subunit</fullName>
    </submittedName>
</protein>
<feature type="transmembrane region" description="Helical" evidence="1">
    <location>
        <begin position="159"/>
        <end position="178"/>
    </location>
</feature>
<dbReference type="RefSeq" id="WP_187034746.1">
    <property type="nucleotide sequence ID" value="NZ_CP060286.1"/>
</dbReference>
<dbReference type="KEGG" id="cfem:HCR03_13780"/>
<evidence type="ECO:0000313" key="3">
    <source>
        <dbReference type="Proteomes" id="UP000515909"/>
    </source>
</evidence>
<reference evidence="2 3" key="1">
    <citation type="submission" date="2020-08" db="EMBL/GenBank/DDBJ databases">
        <title>The isolate Caproiciproducens sp. 7D4C2 produces n-caproate at mildly acidic conditions from hexoses: genome and rBOX comparison with related strains and chain-elongating bacteria.</title>
        <authorList>
            <person name="Esquivel-Elizondo S."/>
            <person name="Bagci C."/>
            <person name="Temovska M."/>
            <person name="Jeon B.S."/>
            <person name="Bessarab I."/>
            <person name="Williams R.B.H."/>
            <person name="Huson D.H."/>
            <person name="Angenent L.T."/>
        </authorList>
    </citation>
    <scope>NUCLEOTIDE SEQUENCE [LARGE SCALE GENOMIC DNA]</scope>
    <source>
        <strain evidence="2 3">7D4C2</strain>
    </source>
</reference>
<keyword evidence="1" id="KW-0812">Transmembrane</keyword>
<accession>A0A7G8T841</accession>
<keyword evidence="1" id="KW-0472">Membrane</keyword>
<evidence type="ECO:0000256" key="1">
    <source>
        <dbReference type="SAM" id="Phobius"/>
    </source>
</evidence>
<dbReference type="CDD" id="cd21808">
    <property type="entry name" value="ABC-2_lan_permease_MutG"/>
    <property type="match status" value="1"/>
</dbReference>
<dbReference type="AlphaFoldDB" id="A0A7G8T841"/>
<organism evidence="2 3">
    <name type="scientific">Caproicibacter fermentans</name>
    <dbReference type="NCBI Taxonomy" id="2576756"/>
    <lineage>
        <taxon>Bacteria</taxon>
        <taxon>Bacillati</taxon>
        <taxon>Bacillota</taxon>
        <taxon>Clostridia</taxon>
        <taxon>Eubacteriales</taxon>
        <taxon>Acutalibacteraceae</taxon>
        <taxon>Caproicibacter</taxon>
    </lineage>
</organism>
<dbReference type="EMBL" id="CP060286">
    <property type="protein sequence ID" value="QNK39782.1"/>
    <property type="molecule type" value="Genomic_DNA"/>
</dbReference>
<proteinExistence type="predicted"/>
<name>A0A7G8T841_9FIRM</name>
<feature type="transmembrane region" description="Helical" evidence="1">
    <location>
        <begin position="21"/>
        <end position="38"/>
    </location>
</feature>
<feature type="transmembrane region" description="Helical" evidence="1">
    <location>
        <begin position="217"/>
        <end position="236"/>
    </location>
</feature>
<gene>
    <name evidence="2" type="ORF">HCR03_13780</name>
</gene>